<gene>
    <name evidence="1" type="ORF">DERYTH_LOCUS12431</name>
</gene>
<accession>A0A9N9HIS0</accession>
<dbReference type="OrthoDB" id="2340930at2759"/>
<dbReference type="PANTHER" id="PTHR13318">
    <property type="entry name" value="PARTNER OF PAIRED, ISOFORM B-RELATED"/>
    <property type="match status" value="1"/>
</dbReference>
<sequence>MSIFLLEEILAPILEFFEDDTHSLHSCLLVNRFWCHCAVPILWRYPFEDHWTKSHFIVNSYLECLDERSKDILRESFCGIFPTSVLDTQPAFDYIRFLRKLDYQALHQAIEYWCKYQGVDTHVISRDLEPDMVVLYPTSVILKNLIDLIVERSANLSKLSMSVVSHREGEFLDLSQHEEFVYAFLPKLQFLDCDDCIPGNLLFASRIATNLTKLKIECSWGNDVEVFSLFQSQKKLQHLTITKRWPHLDKDALEDEILSNSLTRIDFINNRNLIDNGGPLCVLSVCKNLEILRFDDWMPFREDDLLTLATASFPNLRKLIFTQCKPPPIALATMITTNGLNLQEFILTLQSNERSNPRHTGVIRAIANNCPNLTYLDVPIESKDLQELYQLLCNCTKLESLTISTSANDNKEEDFCYSVDNFLPKMGMVIPKTLNQLKIFAPWKFSADSLQKFLKTCQAPIKCMELYRWINDEHLKVITRYAKEKKNLRVLILHWTETTYPVRQKAREAMIDLQAFNSIGLRIDN</sequence>
<reference evidence="1" key="1">
    <citation type="submission" date="2021-06" db="EMBL/GenBank/DDBJ databases">
        <authorList>
            <person name="Kallberg Y."/>
            <person name="Tangrot J."/>
            <person name="Rosling A."/>
        </authorList>
    </citation>
    <scope>NUCLEOTIDE SEQUENCE</scope>
    <source>
        <strain evidence="1">MA453B</strain>
    </source>
</reference>
<dbReference type="InterPro" id="IPR032675">
    <property type="entry name" value="LRR_dom_sf"/>
</dbReference>
<dbReference type="GO" id="GO:0019005">
    <property type="term" value="C:SCF ubiquitin ligase complex"/>
    <property type="evidence" value="ECO:0007669"/>
    <property type="project" value="TreeGrafter"/>
</dbReference>
<protein>
    <submittedName>
        <fullName evidence="1">25478_t:CDS:1</fullName>
    </submittedName>
</protein>
<dbReference type="GO" id="GO:0031146">
    <property type="term" value="P:SCF-dependent proteasomal ubiquitin-dependent protein catabolic process"/>
    <property type="evidence" value="ECO:0007669"/>
    <property type="project" value="TreeGrafter"/>
</dbReference>
<evidence type="ECO:0000313" key="2">
    <source>
        <dbReference type="Proteomes" id="UP000789405"/>
    </source>
</evidence>
<dbReference type="Gene3D" id="3.80.10.10">
    <property type="entry name" value="Ribonuclease Inhibitor"/>
    <property type="match status" value="2"/>
</dbReference>
<organism evidence="1 2">
    <name type="scientific">Dentiscutata erythropus</name>
    <dbReference type="NCBI Taxonomy" id="1348616"/>
    <lineage>
        <taxon>Eukaryota</taxon>
        <taxon>Fungi</taxon>
        <taxon>Fungi incertae sedis</taxon>
        <taxon>Mucoromycota</taxon>
        <taxon>Glomeromycotina</taxon>
        <taxon>Glomeromycetes</taxon>
        <taxon>Diversisporales</taxon>
        <taxon>Gigasporaceae</taxon>
        <taxon>Dentiscutata</taxon>
    </lineage>
</organism>
<name>A0A9N9HIS0_9GLOM</name>
<comment type="caution">
    <text evidence="1">The sequence shown here is derived from an EMBL/GenBank/DDBJ whole genome shotgun (WGS) entry which is preliminary data.</text>
</comment>
<dbReference type="SUPFAM" id="SSF52047">
    <property type="entry name" value="RNI-like"/>
    <property type="match status" value="1"/>
</dbReference>
<evidence type="ECO:0000313" key="1">
    <source>
        <dbReference type="EMBL" id="CAG8691853.1"/>
    </source>
</evidence>
<dbReference type="AlphaFoldDB" id="A0A9N9HIS0"/>
<keyword evidence="2" id="KW-1185">Reference proteome</keyword>
<dbReference type="EMBL" id="CAJVPY010008126">
    <property type="protein sequence ID" value="CAG8691853.1"/>
    <property type="molecule type" value="Genomic_DNA"/>
</dbReference>
<proteinExistence type="predicted"/>
<dbReference type="Proteomes" id="UP000789405">
    <property type="component" value="Unassembled WGS sequence"/>
</dbReference>